<protein>
    <submittedName>
        <fullName evidence="1">Uncharacterized protein</fullName>
    </submittedName>
</protein>
<organism evidence="1 2">
    <name type="scientific">Marchantia polymorpha</name>
    <name type="common">Common liverwort</name>
    <name type="synonym">Marchantia aquatica</name>
    <dbReference type="NCBI Taxonomy" id="3197"/>
    <lineage>
        <taxon>Eukaryota</taxon>
        <taxon>Viridiplantae</taxon>
        <taxon>Streptophyta</taxon>
        <taxon>Embryophyta</taxon>
        <taxon>Marchantiophyta</taxon>
        <taxon>Marchantiopsida</taxon>
        <taxon>Marchantiidae</taxon>
        <taxon>Marchantiales</taxon>
        <taxon>Marchantiaceae</taxon>
        <taxon>Marchantia</taxon>
    </lineage>
</organism>
<dbReference type="EMBL" id="KZ772721">
    <property type="protein sequence ID" value="PTQ38811.1"/>
    <property type="molecule type" value="Genomic_DNA"/>
</dbReference>
<dbReference type="Proteomes" id="UP000244005">
    <property type="component" value="Unassembled WGS sequence"/>
</dbReference>
<evidence type="ECO:0000313" key="2">
    <source>
        <dbReference type="Proteomes" id="UP000244005"/>
    </source>
</evidence>
<proteinExistence type="predicted"/>
<gene>
    <name evidence="1" type="ORF">MARPO_0049s0090</name>
</gene>
<accession>A0A2R6WY81</accession>
<dbReference type="AlphaFoldDB" id="A0A2R6WY81"/>
<sequence length="71" mass="7668">MEEIKRMQVAAELIEQSGGKAGDIPEAATVASDCSSWGVNAQLKFHQAEGVAWLIRRYVRGVNVILGPNPC</sequence>
<dbReference type="OrthoDB" id="5857104at2759"/>
<keyword evidence="2" id="KW-1185">Reference proteome</keyword>
<reference evidence="2" key="1">
    <citation type="journal article" date="2017" name="Cell">
        <title>Insights into land plant evolution garnered from the Marchantia polymorpha genome.</title>
        <authorList>
            <person name="Bowman J.L."/>
            <person name="Kohchi T."/>
            <person name="Yamato K.T."/>
            <person name="Jenkins J."/>
            <person name="Shu S."/>
            <person name="Ishizaki K."/>
            <person name="Yamaoka S."/>
            <person name="Nishihama R."/>
            <person name="Nakamura Y."/>
            <person name="Berger F."/>
            <person name="Adam C."/>
            <person name="Aki S.S."/>
            <person name="Althoff F."/>
            <person name="Araki T."/>
            <person name="Arteaga-Vazquez M.A."/>
            <person name="Balasubrmanian S."/>
            <person name="Barry K."/>
            <person name="Bauer D."/>
            <person name="Boehm C.R."/>
            <person name="Briginshaw L."/>
            <person name="Caballero-Perez J."/>
            <person name="Catarino B."/>
            <person name="Chen F."/>
            <person name="Chiyoda S."/>
            <person name="Chovatia M."/>
            <person name="Davies K.M."/>
            <person name="Delmans M."/>
            <person name="Demura T."/>
            <person name="Dierschke T."/>
            <person name="Dolan L."/>
            <person name="Dorantes-Acosta A.E."/>
            <person name="Eklund D.M."/>
            <person name="Florent S.N."/>
            <person name="Flores-Sandoval E."/>
            <person name="Fujiyama A."/>
            <person name="Fukuzawa H."/>
            <person name="Galik B."/>
            <person name="Grimanelli D."/>
            <person name="Grimwood J."/>
            <person name="Grossniklaus U."/>
            <person name="Hamada T."/>
            <person name="Haseloff J."/>
            <person name="Hetherington A.J."/>
            <person name="Higo A."/>
            <person name="Hirakawa Y."/>
            <person name="Hundley H.N."/>
            <person name="Ikeda Y."/>
            <person name="Inoue K."/>
            <person name="Inoue S.I."/>
            <person name="Ishida S."/>
            <person name="Jia Q."/>
            <person name="Kakita M."/>
            <person name="Kanazawa T."/>
            <person name="Kawai Y."/>
            <person name="Kawashima T."/>
            <person name="Kennedy M."/>
            <person name="Kinose K."/>
            <person name="Kinoshita T."/>
            <person name="Kohara Y."/>
            <person name="Koide E."/>
            <person name="Komatsu K."/>
            <person name="Kopischke S."/>
            <person name="Kubo M."/>
            <person name="Kyozuka J."/>
            <person name="Lagercrantz U."/>
            <person name="Lin S.S."/>
            <person name="Lindquist E."/>
            <person name="Lipzen A.M."/>
            <person name="Lu C.W."/>
            <person name="De Luna E."/>
            <person name="Martienssen R.A."/>
            <person name="Minamino N."/>
            <person name="Mizutani M."/>
            <person name="Mizutani M."/>
            <person name="Mochizuki N."/>
            <person name="Monte I."/>
            <person name="Mosher R."/>
            <person name="Nagasaki H."/>
            <person name="Nakagami H."/>
            <person name="Naramoto S."/>
            <person name="Nishitani K."/>
            <person name="Ohtani M."/>
            <person name="Okamoto T."/>
            <person name="Okumura M."/>
            <person name="Phillips J."/>
            <person name="Pollak B."/>
            <person name="Reinders A."/>
            <person name="Rovekamp M."/>
            <person name="Sano R."/>
            <person name="Sawa S."/>
            <person name="Schmid M.W."/>
            <person name="Shirakawa M."/>
            <person name="Solano R."/>
            <person name="Spunde A."/>
            <person name="Suetsugu N."/>
            <person name="Sugano S."/>
            <person name="Sugiyama A."/>
            <person name="Sun R."/>
            <person name="Suzuki Y."/>
            <person name="Takenaka M."/>
            <person name="Takezawa D."/>
            <person name="Tomogane H."/>
            <person name="Tsuzuki M."/>
            <person name="Ueda T."/>
            <person name="Umeda M."/>
            <person name="Ward J.M."/>
            <person name="Watanabe Y."/>
            <person name="Yazaki K."/>
            <person name="Yokoyama R."/>
            <person name="Yoshitake Y."/>
            <person name="Yotsui I."/>
            <person name="Zachgo S."/>
            <person name="Schmutz J."/>
        </authorList>
    </citation>
    <scope>NUCLEOTIDE SEQUENCE [LARGE SCALE GENOMIC DNA]</scope>
    <source>
        <strain evidence="2">Tak-1</strain>
    </source>
</reference>
<dbReference type="Gramene" id="Mp3g19440.1">
    <property type="protein sequence ID" value="Mp3g19440.1.cds1"/>
    <property type="gene ID" value="Mp3g19440"/>
</dbReference>
<name>A0A2R6WY81_MARPO</name>
<evidence type="ECO:0000313" key="1">
    <source>
        <dbReference type="EMBL" id="PTQ38811.1"/>
    </source>
</evidence>